<gene>
    <name evidence="1" type="ORF">SAMN05660686_03966</name>
</gene>
<dbReference type="RefSeq" id="WP_175474310.1">
    <property type="nucleotide sequence ID" value="NZ_FNBW01000014.1"/>
</dbReference>
<dbReference type="Proteomes" id="UP000198615">
    <property type="component" value="Unassembled WGS sequence"/>
</dbReference>
<dbReference type="AlphaFoldDB" id="A0A8G2F4U7"/>
<evidence type="ECO:0000313" key="2">
    <source>
        <dbReference type="Proteomes" id="UP000198615"/>
    </source>
</evidence>
<organism evidence="1 2">
    <name type="scientific">Thalassobaculum litoreum DSM 18839</name>
    <dbReference type="NCBI Taxonomy" id="1123362"/>
    <lineage>
        <taxon>Bacteria</taxon>
        <taxon>Pseudomonadati</taxon>
        <taxon>Pseudomonadota</taxon>
        <taxon>Alphaproteobacteria</taxon>
        <taxon>Rhodospirillales</taxon>
        <taxon>Thalassobaculaceae</taxon>
        <taxon>Thalassobaculum</taxon>
    </lineage>
</organism>
<dbReference type="EMBL" id="FNBW01000014">
    <property type="protein sequence ID" value="SDG30700.1"/>
    <property type="molecule type" value="Genomic_DNA"/>
</dbReference>
<sequence length="55" mass="5740">MPLDARPASDAGDSGYLLPGEAAALTPVGTIREPYFASLIDVVREIIADDLPVAE</sequence>
<accession>A0A8G2F4U7</accession>
<proteinExistence type="predicted"/>
<name>A0A8G2F4U7_9PROT</name>
<reference evidence="1 2" key="1">
    <citation type="submission" date="2016-10" db="EMBL/GenBank/DDBJ databases">
        <authorList>
            <person name="Varghese N."/>
            <person name="Submissions S."/>
        </authorList>
    </citation>
    <scope>NUCLEOTIDE SEQUENCE [LARGE SCALE GENOMIC DNA]</scope>
    <source>
        <strain evidence="1 2">DSM 18839</strain>
    </source>
</reference>
<protein>
    <submittedName>
        <fullName evidence="1">Uncharacterized protein</fullName>
    </submittedName>
</protein>
<comment type="caution">
    <text evidence="1">The sequence shown here is derived from an EMBL/GenBank/DDBJ whole genome shotgun (WGS) entry which is preliminary data.</text>
</comment>
<keyword evidence="2" id="KW-1185">Reference proteome</keyword>
<evidence type="ECO:0000313" key="1">
    <source>
        <dbReference type="EMBL" id="SDG30700.1"/>
    </source>
</evidence>